<dbReference type="Ensembl" id="ENSMMUT00000083746.1">
    <property type="protein sequence ID" value="ENSMMUP00000081184.1"/>
    <property type="gene ID" value="ENSMMUG00000061023.1"/>
</dbReference>
<dbReference type="GeneTree" id="ENSGT00940000161627"/>
<reference evidence="3" key="1">
    <citation type="journal article" date="2007" name="Science">
        <title>Evolutionary and biomedical insights from the rhesus macaque genome.</title>
        <authorList>
            <person name="Gibbs R.A."/>
            <person name="Rogers J."/>
            <person name="Katze M.G."/>
            <person name="Bumgarner R."/>
            <person name="Weinstock G.M."/>
            <person name="Mardis E.R."/>
            <person name="Remington K.A."/>
            <person name="Strausberg R.L."/>
            <person name="Venter J.C."/>
            <person name="Wilson R.K."/>
            <person name="Batzer M.A."/>
            <person name="Bustamante C.D."/>
            <person name="Eichler E.E."/>
            <person name="Hahn M.W."/>
            <person name="Hardison R.C."/>
            <person name="Makova K.D."/>
            <person name="Miller W."/>
            <person name="Milosavljevic A."/>
            <person name="Palermo R.E."/>
            <person name="Siepel A."/>
            <person name="Sikela J.M."/>
            <person name="Attaway T."/>
            <person name="Bell S."/>
            <person name="Bernard K.E."/>
            <person name="Buhay C.J."/>
            <person name="Chandrabose M.N."/>
            <person name="Dao M."/>
            <person name="Davis C."/>
            <person name="Delehaunty K.D."/>
            <person name="Ding Y."/>
            <person name="Dinh H.H."/>
            <person name="Dugan-Rocha S."/>
            <person name="Fulton L.A."/>
            <person name="Gabisi R.A."/>
            <person name="Garner T.T."/>
            <person name="Godfrey J."/>
            <person name="Hawes A.C."/>
            <person name="Hernandez J."/>
            <person name="Hines S."/>
            <person name="Holder M."/>
            <person name="Hume J."/>
            <person name="Jhangiani S.N."/>
            <person name="Joshi V."/>
            <person name="Khan Z.M."/>
            <person name="Kirkness E.F."/>
            <person name="Cree A."/>
            <person name="Fowler R.G."/>
            <person name="Lee S."/>
            <person name="Lewis L.R."/>
            <person name="Li Z."/>
            <person name="Liu Y.-S."/>
            <person name="Moore S.M."/>
            <person name="Muzny D."/>
            <person name="Nazareth L.V."/>
            <person name="Ngo D.N."/>
            <person name="Okwuonu G.O."/>
            <person name="Pai G."/>
            <person name="Parker D."/>
            <person name="Paul H.A."/>
            <person name="Pfannkoch C."/>
            <person name="Pohl C.S."/>
            <person name="Rogers Y.-H.C."/>
            <person name="Ruiz S.J."/>
            <person name="Sabo A."/>
            <person name="Santibanez J."/>
            <person name="Schneider B.W."/>
            <person name="Smith S.M."/>
            <person name="Sodergren E."/>
            <person name="Svatek A.F."/>
            <person name="Utterback T.R."/>
            <person name="Vattathil S."/>
            <person name="Warren W."/>
            <person name="White C.S."/>
            <person name="Chinwalla A.T."/>
            <person name="Feng Y."/>
            <person name="Halpern A.L."/>
            <person name="Hillier L.W."/>
            <person name="Huang X."/>
            <person name="Minx P."/>
            <person name="Nelson J.O."/>
            <person name="Pepin K.H."/>
            <person name="Qin X."/>
            <person name="Sutton G.G."/>
            <person name="Venter E."/>
            <person name="Walenz B.P."/>
            <person name="Wallis J.W."/>
            <person name="Worley K.C."/>
            <person name="Yang S.-P."/>
            <person name="Jones S.M."/>
            <person name="Marra M.A."/>
            <person name="Rocchi M."/>
            <person name="Schein J.E."/>
            <person name="Baertsch R."/>
            <person name="Clarke L."/>
            <person name="Csuros M."/>
            <person name="Glasscock J."/>
            <person name="Harris R.A."/>
            <person name="Havlak P."/>
            <person name="Jackson A.R."/>
            <person name="Jiang H."/>
            <person name="Liu Y."/>
            <person name="Messina D.N."/>
            <person name="Shen Y."/>
            <person name="Song H.X.-Z."/>
            <person name="Wylie T."/>
            <person name="Zhang L."/>
            <person name="Birney E."/>
            <person name="Han K."/>
            <person name="Konkel M.K."/>
            <person name="Lee J."/>
            <person name="Smit A.F.A."/>
            <person name="Ullmer B."/>
            <person name="Wang H."/>
            <person name="Xing J."/>
            <person name="Burhans R."/>
            <person name="Cheng Z."/>
            <person name="Karro J.E."/>
            <person name="Ma J."/>
            <person name="Raney B."/>
            <person name="She X."/>
            <person name="Cox M.J."/>
            <person name="Demuth J.P."/>
            <person name="Dumas L.J."/>
            <person name="Han S.-G."/>
            <person name="Hopkins J."/>
            <person name="Karimpour-Fard A."/>
            <person name="Kim Y.H."/>
            <person name="Pollack J.R."/>
            <person name="Vinar T."/>
            <person name="Addo-Quaye C."/>
            <person name="Degenhardt J."/>
            <person name="Denby A."/>
            <person name="Hubisz M.J."/>
            <person name="Indap A."/>
            <person name="Kosiol C."/>
            <person name="Lahn B.T."/>
            <person name="Lawson H.A."/>
            <person name="Marklein A."/>
            <person name="Nielsen R."/>
            <person name="Vallender E.J."/>
            <person name="Clark A.G."/>
            <person name="Ferguson B."/>
            <person name="Hernandez R.D."/>
            <person name="Hirani K."/>
            <person name="Kehrer-Sawatzki H."/>
            <person name="Kolb J."/>
            <person name="Patil S."/>
            <person name="Pu L.-L."/>
            <person name="Ren Y."/>
            <person name="Smith D.G."/>
            <person name="Wheeler D.A."/>
            <person name="Schenck I."/>
            <person name="Ball E.V."/>
            <person name="Chen R."/>
            <person name="Cooper D.N."/>
            <person name="Giardine B."/>
            <person name="Hsu F."/>
            <person name="Kent W.J."/>
            <person name="Lesk A."/>
            <person name="Nelson D.L."/>
            <person name="O'brien W.E."/>
            <person name="Pruefer K."/>
            <person name="Stenson P.D."/>
            <person name="Wallace J.C."/>
            <person name="Ke H."/>
            <person name="Liu X.-M."/>
            <person name="Wang P."/>
            <person name="Xiang A.P."/>
            <person name="Yang F."/>
            <person name="Barber G.P."/>
            <person name="Haussler D."/>
            <person name="Karolchik D."/>
            <person name="Kern A.D."/>
            <person name="Kuhn R.M."/>
            <person name="Smith K.E."/>
            <person name="Zwieg A.S."/>
        </authorList>
    </citation>
    <scope>NUCLEOTIDE SEQUENCE [LARGE SCALE GENOMIC DNA]</scope>
    <source>
        <strain evidence="3">17573</strain>
    </source>
</reference>
<proteinExistence type="predicted"/>
<dbReference type="AlphaFoldDB" id="A0A5F8AUM2"/>
<keyword evidence="3" id="KW-1185">Reference proteome</keyword>
<evidence type="ECO:0000313" key="2">
    <source>
        <dbReference type="Ensembl" id="ENSMMUP00000081184.1"/>
    </source>
</evidence>
<evidence type="ECO:0000313" key="3">
    <source>
        <dbReference type="Proteomes" id="UP000006718"/>
    </source>
</evidence>
<feature type="compositionally biased region" description="Polar residues" evidence="1">
    <location>
        <begin position="157"/>
        <end position="167"/>
    </location>
</feature>
<dbReference type="InParanoid" id="A0A5F8AUM2"/>
<dbReference type="Proteomes" id="UP000006718">
    <property type="component" value="Chromosome 3"/>
</dbReference>
<organism evidence="2 3">
    <name type="scientific">Macaca mulatta</name>
    <name type="common">Rhesus macaque</name>
    <dbReference type="NCBI Taxonomy" id="9544"/>
    <lineage>
        <taxon>Eukaryota</taxon>
        <taxon>Metazoa</taxon>
        <taxon>Chordata</taxon>
        <taxon>Craniata</taxon>
        <taxon>Vertebrata</taxon>
        <taxon>Euteleostomi</taxon>
        <taxon>Mammalia</taxon>
        <taxon>Eutheria</taxon>
        <taxon>Euarchontoglires</taxon>
        <taxon>Primates</taxon>
        <taxon>Haplorrhini</taxon>
        <taxon>Catarrhini</taxon>
        <taxon>Cercopithecidae</taxon>
        <taxon>Cercopithecinae</taxon>
        <taxon>Macaca</taxon>
    </lineage>
</organism>
<dbReference type="VEuPathDB" id="HostDB:ENSMMUG00000061023"/>
<protein>
    <submittedName>
        <fullName evidence="2">Uncharacterized protein</fullName>
    </submittedName>
</protein>
<sequence length="179" mass="19730">MVSISSPCDPPVSASQSAGITGLSHRARPPLWVSLTEEQSSRRFLEKGGDFSELWSHQVLLRTWVFPELSWRPCVGFRILLFFETESHSVTQAGVQWCDLSSLQPLSPGFKQFSCLSLPSSWDYRRAPPRPANFCIFVETAFHHVGQAGLEFMTSGDPPTSASQSAGITGVSHHTRPGI</sequence>
<dbReference type="PRINTS" id="PR02045">
    <property type="entry name" value="F138DOMAIN"/>
</dbReference>
<evidence type="ECO:0000256" key="1">
    <source>
        <dbReference type="SAM" id="MobiDB-lite"/>
    </source>
</evidence>
<reference evidence="2" key="2">
    <citation type="submission" date="2019-01" db="EMBL/GenBank/DDBJ databases">
        <authorList>
            <person name="Graves T."/>
            <person name="Eichler E.E."/>
            <person name="Wilson R.K."/>
        </authorList>
    </citation>
    <scope>NUCLEOTIDE SEQUENCE [LARGE SCALE GENOMIC DNA]</scope>
    <source>
        <strain evidence="2">17573</strain>
    </source>
</reference>
<feature type="region of interest" description="Disordered" evidence="1">
    <location>
        <begin position="153"/>
        <end position="179"/>
    </location>
</feature>
<dbReference type="PANTHER" id="PTHR46254:SF3">
    <property type="entry name" value="SECRETED PROTEIN"/>
    <property type="match status" value="1"/>
</dbReference>
<dbReference type="PANTHER" id="PTHR46254">
    <property type="entry name" value="PROTEIN GVQW1-RELATED"/>
    <property type="match status" value="1"/>
</dbReference>
<reference evidence="2" key="4">
    <citation type="submission" date="2025-09" db="UniProtKB">
        <authorList>
            <consortium name="Ensembl"/>
        </authorList>
    </citation>
    <scope>IDENTIFICATION</scope>
    <source>
        <strain evidence="2">17573</strain>
    </source>
</reference>
<accession>A0A5F8AUM2</accession>
<name>A0A5F8AUM2_MACMU</name>
<reference evidence="2" key="3">
    <citation type="submission" date="2025-08" db="UniProtKB">
        <authorList>
            <consortium name="Ensembl"/>
        </authorList>
    </citation>
    <scope>IDENTIFICATION</scope>
    <source>
        <strain evidence="2">17573</strain>
    </source>
</reference>
<feature type="region of interest" description="Disordered" evidence="1">
    <location>
        <begin position="1"/>
        <end position="21"/>
    </location>
</feature>